<accession>A0ABS5F333</accession>
<feature type="non-terminal residue" evidence="1">
    <location>
        <position position="1"/>
    </location>
</feature>
<proteinExistence type="predicted"/>
<protein>
    <submittedName>
        <fullName evidence="1">Uncharacterized protein</fullName>
    </submittedName>
</protein>
<organism evidence="1 2">
    <name type="scientific">Plastoroseomonas hellenica</name>
    <dbReference type="NCBI Taxonomy" id="2687306"/>
    <lineage>
        <taxon>Bacteria</taxon>
        <taxon>Pseudomonadati</taxon>
        <taxon>Pseudomonadota</taxon>
        <taxon>Alphaproteobacteria</taxon>
        <taxon>Acetobacterales</taxon>
        <taxon>Acetobacteraceae</taxon>
        <taxon>Plastoroseomonas</taxon>
    </lineage>
</organism>
<reference evidence="2" key="1">
    <citation type="journal article" date="2021" name="Syst. Appl. Microbiol.">
        <title>Roseomonas hellenica sp. nov., isolated from roots of wild-growing Alkanna tinctoria.</title>
        <authorList>
            <person name="Rat A."/>
            <person name="Naranjo H.D."/>
            <person name="Lebbe L."/>
            <person name="Cnockaert M."/>
            <person name="Krigas N."/>
            <person name="Grigoriadou K."/>
            <person name="Maloupa E."/>
            <person name="Willems A."/>
        </authorList>
    </citation>
    <scope>NUCLEOTIDE SEQUENCE [LARGE SCALE GENOMIC DNA]</scope>
    <source>
        <strain evidence="2">LMG 31523</strain>
    </source>
</reference>
<keyword evidence="2" id="KW-1185">Reference proteome</keyword>
<sequence length="63" mass="6581">HAVLAAIAAAPGRRAPDLAARLGWPAAPFKIAVRHLKALGLTESLDVGYRLSARGRAFLSHPG</sequence>
<dbReference type="Proteomes" id="UP001196870">
    <property type="component" value="Unassembled WGS sequence"/>
</dbReference>
<name>A0ABS5F333_9PROT</name>
<gene>
    <name evidence="1" type="ORF">GXW71_21400</name>
</gene>
<dbReference type="RefSeq" id="WP_211854707.1">
    <property type="nucleotide sequence ID" value="NZ_JAAGBB010000027.1"/>
</dbReference>
<evidence type="ECO:0000313" key="2">
    <source>
        <dbReference type="Proteomes" id="UP001196870"/>
    </source>
</evidence>
<dbReference type="EMBL" id="JAAGBB010000027">
    <property type="protein sequence ID" value="MBR0666931.1"/>
    <property type="molecule type" value="Genomic_DNA"/>
</dbReference>
<evidence type="ECO:0000313" key="1">
    <source>
        <dbReference type="EMBL" id="MBR0666931.1"/>
    </source>
</evidence>
<comment type="caution">
    <text evidence="1">The sequence shown here is derived from an EMBL/GenBank/DDBJ whole genome shotgun (WGS) entry which is preliminary data.</text>
</comment>